<keyword evidence="7" id="KW-1185">Reference proteome</keyword>
<evidence type="ECO:0000313" key="7">
    <source>
        <dbReference type="Proteomes" id="UP001596956"/>
    </source>
</evidence>
<dbReference type="PANTHER" id="PTHR44846:SF17">
    <property type="entry name" value="GNTR-FAMILY TRANSCRIPTIONAL REGULATOR"/>
    <property type="match status" value="1"/>
</dbReference>
<evidence type="ECO:0000313" key="6">
    <source>
        <dbReference type="EMBL" id="MFD0802452.1"/>
    </source>
</evidence>
<reference evidence="7" key="1">
    <citation type="journal article" date="2019" name="Int. J. Syst. Evol. Microbiol.">
        <title>The Global Catalogue of Microorganisms (GCM) 10K type strain sequencing project: providing services to taxonomists for standard genome sequencing and annotation.</title>
        <authorList>
            <consortium name="The Broad Institute Genomics Platform"/>
            <consortium name="The Broad Institute Genome Sequencing Center for Infectious Disease"/>
            <person name="Wu L."/>
            <person name="Ma J."/>
        </authorList>
    </citation>
    <scope>NUCLEOTIDE SEQUENCE [LARGE SCALE GENOMIC DNA]</scope>
    <source>
        <strain evidence="7">CCUG 63369</strain>
    </source>
</reference>
<feature type="region of interest" description="Disordered" evidence="4">
    <location>
        <begin position="1"/>
        <end position="20"/>
    </location>
</feature>
<dbReference type="InterPro" id="IPR036390">
    <property type="entry name" value="WH_DNA-bd_sf"/>
</dbReference>
<name>A0ABW3BHB3_9ACTN</name>
<dbReference type="InterPro" id="IPR036388">
    <property type="entry name" value="WH-like_DNA-bd_sf"/>
</dbReference>
<proteinExistence type="predicted"/>
<keyword evidence="3" id="KW-0804">Transcription</keyword>
<keyword evidence="2" id="KW-0238">DNA-binding</keyword>
<feature type="domain" description="HTH gntR-type" evidence="5">
    <location>
        <begin position="9"/>
        <end position="73"/>
    </location>
</feature>
<keyword evidence="1" id="KW-0805">Transcription regulation</keyword>
<gene>
    <name evidence="6" type="ORF">ACFQZU_14160</name>
</gene>
<feature type="region of interest" description="Disordered" evidence="4">
    <location>
        <begin position="27"/>
        <end position="47"/>
    </location>
</feature>
<evidence type="ECO:0000259" key="5">
    <source>
        <dbReference type="PROSITE" id="PS50949"/>
    </source>
</evidence>
<dbReference type="SUPFAM" id="SSF46785">
    <property type="entry name" value="Winged helix' DNA-binding domain"/>
    <property type="match status" value="1"/>
</dbReference>
<evidence type="ECO:0000256" key="1">
    <source>
        <dbReference type="ARBA" id="ARBA00023015"/>
    </source>
</evidence>
<protein>
    <submittedName>
        <fullName evidence="6">GntR family transcriptional regulator</fullName>
    </submittedName>
</protein>
<dbReference type="InterPro" id="IPR000524">
    <property type="entry name" value="Tscrpt_reg_HTH_GntR"/>
</dbReference>
<dbReference type="Pfam" id="PF00392">
    <property type="entry name" value="GntR"/>
    <property type="match status" value="1"/>
</dbReference>
<dbReference type="Gene3D" id="1.10.10.10">
    <property type="entry name" value="Winged helix-like DNA-binding domain superfamily/Winged helix DNA-binding domain"/>
    <property type="match status" value="1"/>
</dbReference>
<dbReference type="PANTHER" id="PTHR44846">
    <property type="entry name" value="MANNOSYL-D-GLYCERATE TRANSPORT/METABOLISM SYSTEM REPRESSOR MNGR-RELATED"/>
    <property type="match status" value="1"/>
</dbReference>
<sequence>MQVDRFGPTPLYQQVAQESRDRIRAAELKPREPIPSESDLVANHGAARETARRAVALLRDEGRPSRCPSAGHP</sequence>
<dbReference type="PROSITE" id="PS50949">
    <property type="entry name" value="HTH_GNTR"/>
    <property type="match status" value="1"/>
</dbReference>
<dbReference type="InterPro" id="IPR050679">
    <property type="entry name" value="Bact_HTH_transcr_reg"/>
</dbReference>
<evidence type="ECO:0000256" key="2">
    <source>
        <dbReference type="ARBA" id="ARBA00023125"/>
    </source>
</evidence>
<organism evidence="6 7">
    <name type="scientific">Streptomonospora algeriensis</name>
    <dbReference type="NCBI Taxonomy" id="995084"/>
    <lineage>
        <taxon>Bacteria</taxon>
        <taxon>Bacillati</taxon>
        <taxon>Actinomycetota</taxon>
        <taxon>Actinomycetes</taxon>
        <taxon>Streptosporangiales</taxon>
        <taxon>Nocardiopsidaceae</taxon>
        <taxon>Streptomonospora</taxon>
    </lineage>
</organism>
<accession>A0ABW3BHB3</accession>
<dbReference type="EMBL" id="JBHTHR010000477">
    <property type="protein sequence ID" value="MFD0802452.1"/>
    <property type="molecule type" value="Genomic_DNA"/>
</dbReference>
<evidence type="ECO:0000256" key="3">
    <source>
        <dbReference type="ARBA" id="ARBA00023163"/>
    </source>
</evidence>
<evidence type="ECO:0000256" key="4">
    <source>
        <dbReference type="SAM" id="MobiDB-lite"/>
    </source>
</evidence>
<dbReference type="Proteomes" id="UP001596956">
    <property type="component" value="Unassembled WGS sequence"/>
</dbReference>
<comment type="caution">
    <text evidence="6">The sequence shown here is derived from an EMBL/GenBank/DDBJ whole genome shotgun (WGS) entry which is preliminary data.</text>
</comment>